<dbReference type="InterPro" id="IPR036264">
    <property type="entry name" value="Bact_exopeptidase_dim_dom"/>
</dbReference>
<keyword evidence="3 9" id="KW-0479">Metal-binding</keyword>
<keyword evidence="4" id="KW-0378">Hydrolase</keyword>
<keyword evidence="12" id="KW-1185">Reference proteome</keyword>
<reference evidence="11 12" key="1">
    <citation type="submission" date="2016-10" db="EMBL/GenBank/DDBJ databases">
        <authorList>
            <person name="de Groot N.N."/>
        </authorList>
    </citation>
    <scope>NUCLEOTIDE SEQUENCE [LARGE SCALE GENOMIC DNA]</scope>
    <source>
        <strain evidence="11 12">DSM 17862</strain>
    </source>
</reference>
<dbReference type="GO" id="GO:0008270">
    <property type="term" value="F:zinc ion binding"/>
    <property type="evidence" value="ECO:0007669"/>
    <property type="project" value="InterPro"/>
</dbReference>
<dbReference type="STRING" id="364199.SAMN04489858_11932"/>
<dbReference type="RefSeq" id="WP_090737559.1">
    <property type="nucleotide sequence ID" value="NZ_FOHO01000019.1"/>
</dbReference>
<feature type="binding site" evidence="9">
    <location>
        <position position="81"/>
    </location>
    <ligand>
        <name>Zn(2+)</name>
        <dbReference type="ChEBI" id="CHEBI:29105"/>
        <label>1</label>
    </ligand>
</feature>
<dbReference type="NCBIfam" id="TIGR01882">
    <property type="entry name" value="peptidase-T"/>
    <property type="match status" value="1"/>
</dbReference>
<dbReference type="AlphaFoldDB" id="A0A1I0IWV8"/>
<dbReference type="EMBL" id="FOHO01000019">
    <property type="protein sequence ID" value="SEU01150.1"/>
    <property type="molecule type" value="Genomic_DNA"/>
</dbReference>
<evidence type="ECO:0000256" key="3">
    <source>
        <dbReference type="ARBA" id="ARBA00022723"/>
    </source>
</evidence>
<dbReference type="CDD" id="cd03892">
    <property type="entry name" value="M20_peptT"/>
    <property type="match status" value="1"/>
</dbReference>
<dbReference type="Gene3D" id="3.30.70.360">
    <property type="match status" value="1"/>
</dbReference>
<dbReference type="Pfam" id="PF01546">
    <property type="entry name" value="Peptidase_M20"/>
    <property type="match status" value="1"/>
</dbReference>
<gene>
    <name evidence="11" type="ORF">SAMN04489858_11932</name>
</gene>
<dbReference type="GO" id="GO:0045148">
    <property type="term" value="F:tripeptide aminopeptidase activity"/>
    <property type="evidence" value="ECO:0007669"/>
    <property type="project" value="UniProtKB-UniRule"/>
</dbReference>
<evidence type="ECO:0000313" key="11">
    <source>
        <dbReference type="EMBL" id="SEU01150.1"/>
    </source>
</evidence>
<evidence type="ECO:0000256" key="2">
    <source>
        <dbReference type="ARBA" id="ARBA00022670"/>
    </source>
</evidence>
<dbReference type="InterPro" id="IPR002933">
    <property type="entry name" value="Peptidase_M20"/>
</dbReference>
<dbReference type="NCBIfam" id="NF009920">
    <property type="entry name" value="PRK13381.1"/>
    <property type="match status" value="1"/>
</dbReference>
<feature type="active site" description="Proton acceptor" evidence="8">
    <location>
        <position position="178"/>
    </location>
</feature>
<feature type="domain" description="Peptidase M20 dimerisation" evidence="10">
    <location>
        <begin position="211"/>
        <end position="259"/>
    </location>
</feature>
<dbReference type="PANTHER" id="PTHR42994">
    <property type="entry name" value="PEPTIDASE T"/>
    <property type="match status" value="1"/>
</dbReference>
<dbReference type="GO" id="GO:0006508">
    <property type="term" value="P:proteolysis"/>
    <property type="evidence" value="ECO:0007669"/>
    <property type="project" value="UniProtKB-UniRule"/>
</dbReference>
<feature type="binding site" evidence="9">
    <location>
        <position position="144"/>
    </location>
    <ligand>
        <name>Zn(2+)</name>
        <dbReference type="ChEBI" id="CHEBI:29105"/>
        <label>1</label>
    </ligand>
</feature>
<dbReference type="InterPro" id="IPR011650">
    <property type="entry name" value="Peptidase_M20_dimer"/>
</dbReference>
<feature type="binding site" evidence="9">
    <location>
        <position position="201"/>
    </location>
    <ligand>
        <name>Zn(2+)</name>
        <dbReference type="ChEBI" id="CHEBI:29105"/>
        <label>1</label>
    </ligand>
</feature>
<dbReference type="GO" id="GO:0006518">
    <property type="term" value="P:peptide metabolic process"/>
    <property type="evidence" value="ECO:0007669"/>
    <property type="project" value="InterPro"/>
</dbReference>
<dbReference type="Pfam" id="PF07687">
    <property type="entry name" value="M20_dimer"/>
    <property type="match status" value="1"/>
</dbReference>
<evidence type="ECO:0000256" key="4">
    <source>
        <dbReference type="ARBA" id="ARBA00022801"/>
    </source>
</evidence>
<keyword evidence="5 9" id="KW-0862">Zinc</keyword>
<feature type="active site" evidence="8">
    <location>
        <position position="83"/>
    </location>
</feature>
<feature type="binding site" evidence="9">
    <location>
        <position position="179"/>
    </location>
    <ligand>
        <name>Zn(2+)</name>
        <dbReference type="ChEBI" id="CHEBI:29105"/>
        <label>2</label>
    </ligand>
</feature>
<dbReference type="InterPro" id="IPR010161">
    <property type="entry name" value="Peptidase_M20B"/>
</dbReference>
<dbReference type="OrthoDB" id="9804934at2"/>
<evidence type="ECO:0000256" key="9">
    <source>
        <dbReference type="PIRSR" id="PIRSR037215-2"/>
    </source>
</evidence>
<comment type="similarity">
    <text evidence="1">Belongs to the peptidase M20B family.</text>
</comment>
<evidence type="ECO:0000313" key="12">
    <source>
        <dbReference type="Proteomes" id="UP000199180"/>
    </source>
</evidence>
<proteinExistence type="inferred from homology"/>
<dbReference type="PANTHER" id="PTHR42994:SF1">
    <property type="entry name" value="PEPTIDASE T"/>
    <property type="match status" value="1"/>
</dbReference>
<dbReference type="InterPro" id="IPR001261">
    <property type="entry name" value="ArgE/DapE_CS"/>
</dbReference>
<dbReference type="PROSITE" id="PS00758">
    <property type="entry name" value="ARGE_DAPE_CPG2_1"/>
    <property type="match status" value="1"/>
</dbReference>
<evidence type="ECO:0000259" key="10">
    <source>
        <dbReference type="Pfam" id="PF07687"/>
    </source>
</evidence>
<evidence type="ECO:0000256" key="6">
    <source>
        <dbReference type="ARBA" id="ARBA00023049"/>
    </source>
</evidence>
<keyword evidence="6" id="KW-0482">Metalloprotease</keyword>
<evidence type="ECO:0000256" key="5">
    <source>
        <dbReference type="ARBA" id="ARBA00022833"/>
    </source>
</evidence>
<dbReference type="EC" id="3.4.11.4" evidence="7"/>
<name>A0A1I0IWV8_9RHOB</name>
<evidence type="ECO:0000256" key="8">
    <source>
        <dbReference type="PIRSR" id="PIRSR037215-1"/>
    </source>
</evidence>
<accession>A0A1I0IWV8</accession>
<dbReference type="NCBIfam" id="NF003976">
    <property type="entry name" value="PRK05469.1"/>
    <property type="match status" value="1"/>
</dbReference>
<evidence type="ECO:0000256" key="7">
    <source>
        <dbReference type="NCBIfam" id="TIGR01882"/>
    </source>
</evidence>
<comment type="cofactor">
    <cofactor evidence="9">
        <name>Zn(2+)</name>
        <dbReference type="ChEBI" id="CHEBI:29105"/>
    </cofactor>
    <text evidence="9">Binds 2 Zn(2+) ions per subunit.</text>
</comment>
<dbReference type="PIRSF" id="PIRSF037215">
    <property type="entry name" value="Peptidase_M20B"/>
    <property type="match status" value="1"/>
</dbReference>
<protein>
    <recommendedName>
        <fullName evidence="7">Peptidase T</fullName>
        <ecNumber evidence="7">3.4.11.4</ecNumber>
    </recommendedName>
</protein>
<dbReference type="SUPFAM" id="SSF55031">
    <property type="entry name" value="Bacterial exopeptidase dimerisation domain"/>
    <property type="match status" value="1"/>
</dbReference>
<dbReference type="GO" id="GO:0008237">
    <property type="term" value="F:metallopeptidase activity"/>
    <property type="evidence" value="ECO:0007669"/>
    <property type="project" value="UniProtKB-KW"/>
</dbReference>
<dbReference type="SUPFAM" id="SSF53187">
    <property type="entry name" value="Zn-dependent exopeptidases"/>
    <property type="match status" value="1"/>
</dbReference>
<keyword evidence="2" id="KW-0645">Protease</keyword>
<dbReference type="Proteomes" id="UP000199180">
    <property type="component" value="Unassembled WGS sequence"/>
</dbReference>
<dbReference type="Gene3D" id="3.40.630.10">
    <property type="entry name" value="Zn peptidases"/>
    <property type="match status" value="1"/>
</dbReference>
<organism evidence="11 12">
    <name type="scientific">Paracoccus homiensis</name>
    <dbReference type="NCBI Taxonomy" id="364199"/>
    <lineage>
        <taxon>Bacteria</taxon>
        <taxon>Pseudomonadati</taxon>
        <taxon>Pseudomonadota</taxon>
        <taxon>Alphaproteobacteria</taxon>
        <taxon>Rhodobacterales</taxon>
        <taxon>Paracoccaceae</taxon>
        <taxon>Paracoccus</taxon>
    </lineage>
</organism>
<feature type="binding site" evidence="9">
    <location>
        <position position="144"/>
    </location>
    <ligand>
        <name>Zn(2+)</name>
        <dbReference type="ChEBI" id="CHEBI:29105"/>
        <label>2</label>
    </ligand>
</feature>
<evidence type="ECO:0000256" key="1">
    <source>
        <dbReference type="ARBA" id="ARBA00009692"/>
    </source>
</evidence>
<feature type="binding site" evidence="9">
    <location>
        <position position="384"/>
    </location>
    <ligand>
        <name>Zn(2+)</name>
        <dbReference type="ChEBI" id="CHEBI:29105"/>
        <label>2</label>
    </ligand>
</feature>
<sequence>MRTEFDAQLQDRLLRYTAIDSQSDADSASAPSTACQFDMLHLLRDELQQMGAADVTLTDYGVVLATIPGTVPAPTIGFLAHVDTAPQFAAAGVKPRVIVDYDGSVITYPDDPALSLDPDRFPYLAQKQGQDIITASGATLLGADDKAGVAIIMTMSQHLLTQPDLRHGPVRIAFTPDEEIGRGVDPRLPDDLGADFAFTFDGGRLGEIEYESFSADGAEVTVTGVSIHPGYAQGKMVNAITLASKIIAMLPQTVMTPEVAADRDGFIHATDMTGGSSEMKIRLILRDFELDGLERQRQILRGICDAVQISEPRARITCDIRPQYRNMRYWLEQDMTPVDLARDACRDLGLDPVSVPIRGGTDGSRLTEMGVPCPNLFTGMQNIHGPLEWISVQDMAAATGLGLALLARAARDQASQSRASSGSSSK</sequence>
<dbReference type="PROSITE" id="PS00759">
    <property type="entry name" value="ARGE_DAPE_CPG2_2"/>
    <property type="match status" value="1"/>
</dbReference>